<dbReference type="Proteomes" id="UP001595075">
    <property type="component" value="Unassembled WGS sequence"/>
</dbReference>
<evidence type="ECO:0000256" key="7">
    <source>
        <dbReference type="ARBA" id="ARBA00022786"/>
    </source>
</evidence>
<reference evidence="11 12" key="1">
    <citation type="journal article" date="2024" name="Commun. Biol.">
        <title>Comparative genomic analysis of thermophilic fungi reveals convergent evolutionary adaptations and gene losses.</title>
        <authorList>
            <person name="Steindorff A.S."/>
            <person name="Aguilar-Pontes M.V."/>
            <person name="Robinson A.J."/>
            <person name="Andreopoulos B."/>
            <person name="LaButti K."/>
            <person name="Kuo A."/>
            <person name="Mondo S."/>
            <person name="Riley R."/>
            <person name="Otillar R."/>
            <person name="Haridas S."/>
            <person name="Lipzen A."/>
            <person name="Grimwood J."/>
            <person name="Schmutz J."/>
            <person name="Clum A."/>
            <person name="Reid I.D."/>
            <person name="Moisan M.C."/>
            <person name="Butler G."/>
            <person name="Nguyen T.T.M."/>
            <person name="Dewar K."/>
            <person name="Conant G."/>
            <person name="Drula E."/>
            <person name="Henrissat B."/>
            <person name="Hansel C."/>
            <person name="Singer S."/>
            <person name="Hutchinson M.I."/>
            <person name="de Vries R.P."/>
            <person name="Natvig D.O."/>
            <person name="Powell A.J."/>
            <person name="Tsang A."/>
            <person name="Grigoriev I.V."/>
        </authorList>
    </citation>
    <scope>NUCLEOTIDE SEQUENCE [LARGE SCALE GENOMIC DNA]</scope>
    <source>
        <strain evidence="11 12">CBS 494.80</strain>
    </source>
</reference>
<dbReference type="InterPro" id="IPR013083">
    <property type="entry name" value="Znf_RING/FYVE/PHD"/>
</dbReference>
<evidence type="ECO:0000256" key="1">
    <source>
        <dbReference type="ARBA" id="ARBA00001798"/>
    </source>
</evidence>
<keyword evidence="12" id="KW-1185">Reference proteome</keyword>
<dbReference type="InterPro" id="IPR017907">
    <property type="entry name" value="Znf_RING_CS"/>
</dbReference>
<keyword evidence="3" id="KW-0808">Transferase</keyword>
<gene>
    <name evidence="11" type="ORF">VTL71DRAFT_13337</name>
</gene>
<comment type="catalytic activity">
    <reaction evidence="1">
        <text>[E2 ubiquitin-conjugating enzyme]-S-ubiquitinyl-L-cysteine + [acceptor protein]-L-lysine = [E2 ubiquitin-conjugating enzyme]-L-cysteine + [acceptor protein]-N(6)-ubiquitinyl-L-lysine.</text>
        <dbReference type="EC" id="2.3.2.31"/>
    </reaction>
</comment>
<evidence type="ECO:0000256" key="9">
    <source>
        <dbReference type="SAM" id="Coils"/>
    </source>
</evidence>
<dbReference type="CDD" id="cd20335">
    <property type="entry name" value="BRcat_RBR"/>
    <property type="match status" value="1"/>
</dbReference>
<dbReference type="PROSITE" id="PS51873">
    <property type="entry name" value="TRIAD"/>
    <property type="match status" value="1"/>
</dbReference>
<dbReference type="SMART" id="SM00647">
    <property type="entry name" value="IBR"/>
    <property type="match status" value="2"/>
</dbReference>
<keyword evidence="4" id="KW-0479">Metal-binding</keyword>
<dbReference type="Pfam" id="PF22191">
    <property type="entry name" value="IBR_1"/>
    <property type="match status" value="1"/>
</dbReference>
<comment type="caution">
    <text evidence="11">The sequence shown here is derived from an EMBL/GenBank/DDBJ whole genome shotgun (WGS) entry which is preliminary data.</text>
</comment>
<evidence type="ECO:0000256" key="3">
    <source>
        <dbReference type="ARBA" id="ARBA00022679"/>
    </source>
</evidence>
<evidence type="ECO:0000313" key="11">
    <source>
        <dbReference type="EMBL" id="KAL2070311.1"/>
    </source>
</evidence>
<proteinExistence type="predicted"/>
<feature type="domain" description="RING-type" evidence="10">
    <location>
        <begin position="544"/>
        <end position="762"/>
    </location>
</feature>
<dbReference type="EC" id="2.3.2.31" evidence="2"/>
<keyword evidence="9" id="KW-0175">Coiled coil</keyword>
<dbReference type="InterPro" id="IPR002867">
    <property type="entry name" value="IBR_dom"/>
</dbReference>
<evidence type="ECO:0000256" key="6">
    <source>
        <dbReference type="ARBA" id="ARBA00022771"/>
    </source>
</evidence>
<dbReference type="PANTHER" id="PTHR11685">
    <property type="entry name" value="RBR FAMILY RING FINGER AND IBR DOMAIN-CONTAINING"/>
    <property type="match status" value="1"/>
</dbReference>
<feature type="coiled-coil region" evidence="9">
    <location>
        <begin position="89"/>
        <end position="123"/>
    </location>
</feature>
<dbReference type="SUPFAM" id="SSF57850">
    <property type="entry name" value="RING/U-box"/>
    <property type="match status" value="2"/>
</dbReference>
<evidence type="ECO:0000256" key="4">
    <source>
        <dbReference type="ARBA" id="ARBA00022723"/>
    </source>
</evidence>
<protein>
    <recommendedName>
        <fullName evidence="2">RBR-type E3 ubiquitin transferase</fullName>
        <ecNumber evidence="2">2.3.2.31</ecNumber>
    </recommendedName>
</protein>
<keyword evidence="5" id="KW-0677">Repeat</keyword>
<evidence type="ECO:0000259" key="10">
    <source>
        <dbReference type="PROSITE" id="PS51873"/>
    </source>
</evidence>
<keyword evidence="6" id="KW-0863">Zinc-finger</keyword>
<evidence type="ECO:0000313" key="12">
    <source>
        <dbReference type="Proteomes" id="UP001595075"/>
    </source>
</evidence>
<accession>A0ABR4CLI8</accession>
<keyword evidence="8" id="KW-0862">Zinc</keyword>
<dbReference type="Gene3D" id="3.30.40.10">
    <property type="entry name" value="Zinc/RING finger domain, C3HC4 (zinc finger)"/>
    <property type="match status" value="1"/>
</dbReference>
<dbReference type="Gene3D" id="1.20.5.170">
    <property type="match status" value="1"/>
</dbReference>
<dbReference type="InterPro" id="IPR031127">
    <property type="entry name" value="E3_UB_ligase_RBR"/>
</dbReference>
<evidence type="ECO:0000256" key="2">
    <source>
        <dbReference type="ARBA" id="ARBA00012251"/>
    </source>
</evidence>
<dbReference type="EMBL" id="JAZHXI010000006">
    <property type="protein sequence ID" value="KAL2070311.1"/>
    <property type="molecule type" value="Genomic_DNA"/>
</dbReference>
<dbReference type="Gene3D" id="1.20.120.1750">
    <property type="match status" value="1"/>
</dbReference>
<keyword evidence="7" id="KW-0833">Ubl conjugation pathway</keyword>
<sequence length="784" mass="88920">MGLFSRKLSSKSRLSLVDQYNIAEPPLQESNRFSVSNTIQEEDSPIEESLRITIQQHEIKIQEQEFHAKDLSDIIERMKLDEEQLYAQIRTCSQQLNQAKGDVQDLRAQTTTLEEQCQNLNWQYQVASTTIRELRGACNEKDGEISDRSNSIRVLSGHNKQLQDHVAHLERIVASASQGAGTDLRSFFDRYAEMETSHRNISTRLATHEGGNMMLQEAFANLESENASLKTVIQELQNDASGLETCQPQTLRSLLTMRLVDQALIAGGNDTASRNQNWVPTGLPQQSLDTRCSPAEIQHLANLLPTGPDFVHFYKKMSLDICSVCTKPKFKLKTDPRQNFSSSKWLNEYLGNTRYFACCHEQVCKECFTKHVLKTLESGWWFRLGSLQWFSCPREGCEEGLGIRCEADLEICLERNCDTEASEHVKRYIKAMAFRQALEALEPKPDQDALTKAAELTRCLVEANRMHSLFDTRFDSVTVDETGCIPDFNPGAIYHASIDNSSSPVPLFLRFIRRQVRPKSCMVCSKSMFEIDYGDVDTWKAACNGFEGSWMWNVLVFPTSEIQQCDHDFEVCRACTAEHLRGALVSGGPSACDSLSCPQCSRVLSYQEVHRLADTQTVAKYEKFMLQTFLSKDPNFRWCLSPLCETGQLYQTPPIDPKTSCEECNYEMCFKHEMPWHDGLTCDEYDSVRDHGDPSYGETQEWIRTNTKPCPGCQVGIQKGEACFHMTCSQCNHEFCWQCLADWTGIRTNGQNGHGVGCFFRTNDIRPTGIQGNNLEEALRARAG</sequence>
<dbReference type="Pfam" id="PF01485">
    <property type="entry name" value="IBR"/>
    <property type="match status" value="1"/>
</dbReference>
<evidence type="ECO:0000256" key="8">
    <source>
        <dbReference type="ARBA" id="ARBA00022833"/>
    </source>
</evidence>
<organism evidence="11 12">
    <name type="scientific">Oculimacula yallundae</name>
    <dbReference type="NCBI Taxonomy" id="86028"/>
    <lineage>
        <taxon>Eukaryota</taxon>
        <taxon>Fungi</taxon>
        <taxon>Dikarya</taxon>
        <taxon>Ascomycota</taxon>
        <taxon>Pezizomycotina</taxon>
        <taxon>Leotiomycetes</taxon>
        <taxon>Helotiales</taxon>
        <taxon>Ploettnerulaceae</taxon>
        <taxon>Oculimacula</taxon>
    </lineage>
</organism>
<dbReference type="InterPro" id="IPR044066">
    <property type="entry name" value="TRIAD_supradom"/>
</dbReference>
<evidence type="ECO:0000256" key="5">
    <source>
        <dbReference type="ARBA" id="ARBA00022737"/>
    </source>
</evidence>
<dbReference type="PROSITE" id="PS00518">
    <property type="entry name" value="ZF_RING_1"/>
    <property type="match status" value="1"/>
</dbReference>
<name>A0ABR4CLI8_9HELO</name>